<protein>
    <recommendedName>
        <fullName evidence="5">Tetraspanin Tsp2</fullName>
    </recommendedName>
</protein>
<dbReference type="AlphaFoldDB" id="A0AAD5V3U3"/>
<feature type="compositionally biased region" description="Polar residues" evidence="1">
    <location>
        <begin position="37"/>
        <end position="61"/>
    </location>
</feature>
<feature type="transmembrane region" description="Helical" evidence="2">
    <location>
        <begin position="419"/>
        <end position="441"/>
    </location>
</feature>
<evidence type="ECO:0000256" key="2">
    <source>
        <dbReference type="SAM" id="Phobius"/>
    </source>
</evidence>
<name>A0AAD5V3U3_9APHY</name>
<sequence>MAYRHSSSSVDFASPYAIRHRSAASSPILESEEEHFTNTSYPHCQAPSDVQTAASSRNLVSGQIVPPTSTSPSSLPPLSTSLRSAHVRRPKNRCINSENPITTYPCNPTHRLGGPSPSSDPGFRISASESNATGGRTPSSPHSHAFILAQDHHVHSVSRSDMSQLSRVVQVVDGRSSAMAHRTLGSSVWSKGKNVSEDLSCGEVSPRSPRGSSPVKHCPGASTNAVVRTVVQMQMQPEAEAIPSQEQEALPLDTPRATTRSIMTREPSMSKPSIMMFSESATDKLTRRFPIHPTVRNLPALHEYAADRTALSGRRPQAPTQDTLASALLDESGGLGVERVDRWSGYKWCLFFSVCSVLVYGLLGLACALLTWFKAWDHADVMSVADYDILILITISSSILLLTFLIGITGTILNSRPILAIYTLLLWPALFSILAIGYTSYKRYAFALDRKLNLAWSEWYTPLGRLVIQNSLRCYAEKIFPLGTTGTKEEEGPPLGTYPDLCYDRGPSPPPDWTLSCTQT</sequence>
<feature type="region of interest" description="Disordered" evidence="1">
    <location>
        <begin position="21"/>
        <end position="141"/>
    </location>
</feature>
<feature type="transmembrane region" description="Helical" evidence="2">
    <location>
        <begin position="350"/>
        <end position="373"/>
    </location>
</feature>
<evidence type="ECO:0000313" key="4">
    <source>
        <dbReference type="Proteomes" id="UP001212997"/>
    </source>
</evidence>
<keyword evidence="2" id="KW-0472">Membrane</keyword>
<evidence type="ECO:0000256" key="1">
    <source>
        <dbReference type="SAM" id="MobiDB-lite"/>
    </source>
</evidence>
<evidence type="ECO:0008006" key="5">
    <source>
        <dbReference type="Google" id="ProtNLM"/>
    </source>
</evidence>
<dbReference type="EMBL" id="JANAWD010000155">
    <property type="protein sequence ID" value="KAJ3485377.1"/>
    <property type="molecule type" value="Genomic_DNA"/>
</dbReference>
<comment type="caution">
    <text evidence="3">The sequence shown here is derived from an EMBL/GenBank/DDBJ whole genome shotgun (WGS) entry which is preliminary data.</text>
</comment>
<feature type="compositionally biased region" description="Polar residues" evidence="1">
    <location>
        <begin position="94"/>
        <end position="106"/>
    </location>
</feature>
<feature type="compositionally biased region" description="Polar residues" evidence="1">
    <location>
        <begin position="127"/>
        <end position="141"/>
    </location>
</feature>
<gene>
    <name evidence="3" type="ORF">NLI96_g4996</name>
</gene>
<keyword evidence="2" id="KW-0812">Transmembrane</keyword>
<accession>A0AAD5V3U3</accession>
<reference evidence="3" key="1">
    <citation type="submission" date="2022-07" db="EMBL/GenBank/DDBJ databases">
        <title>Genome Sequence of Physisporinus lineatus.</title>
        <authorList>
            <person name="Buettner E."/>
        </authorList>
    </citation>
    <scope>NUCLEOTIDE SEQUENCE</scope>
    <source>
        <strain evidence="3">VT162</strain>
    </source>
</reference>
<organism evidence="3 4">
    <name type="scientific">Meripilus lineatus</name>
    <dbReference type="NCBI Taxonomy" id="2056292"/>
    <lineage>
        <taxon>Eukaryota</taxon>
        <taxon>Fungi</taxon>
        <taxon>Dikarya</taxon>
        <taxon>Basidiomycota</taxon>
        <taxon>Agaricomycotina</taxon>
        <taxon>Agaricomycetes</taxon>
        <taxon>Polyporales</taxon>
        <taxon>Meripilaceae</taxon>
        <taxon>Meripilus</taxon>
    </lineage>
</organism>
<feature type="transmembrane region" description="Helical" evidence="2">
    <location>
        <begin position="385"/>
        <end position="413"/>
    </location>
</feature>
<evidence type="ECO:0000313" key="3">
    <source>
        <dbReference type="EMBL" id="KAJ3485377.1"/>
    </source>
</evidence>
<dbReference type="Proteomes" id="UP001212997">
    <property type="component" value="Unassembled WGS sequence"/>
</dbReference>
<proteinExistence type="predicted"/>
<feature type="compositionally biased region" description="Low complexity" evidence="1">
    <location>
        <begin position="66"/>
        <end position="82"/>
    </location>
</feature>
<keyword evidence="2" id="KW-1133">Transmembrane helix</keyword>
<keyword evidence="4" id="KW-1185">Reference proteome</keyword>